<gene>
    <name evidence="1" type="ORF">NA56DRAFT_706553</name>
</gene>
<dbReference type="Gene3D" id="2.60.420.10">
    <property type="entry name" value="Maltose phosphorylase, domain 3"/>
    <property type="match status" value="1"/>
</dbReference>
<protein>
    <submittedName>
        <fullName evidence="1">Glycoside hydrolase family 78 protein</fullName>
    </submittedName>
</protein>
<name>A0A2J6PX88_9HELO</name>
<evidence type="ECO:0000313" key="2">
    <source>
        <dbReference type="Proteomes" id="UP000235672"/>
    </source>
</evidence>
<dbReference type="InterPro" id="IPR008928">
    <property type="entry name" value="6-hairpin_glycosidase_sf"/>
</dbReference>
<dbReference type="SUPFAM" id="SSF48208">
    <property type="entry name" value="Six-hairpin glycosidases"/>
    <property type="match status" value="1"/>
</dbReference>
<evidence type="ECO:0000313" key="1">
    <source>
        <dbReference type="EMBL" id="PMD18639.1"/>
    </source>
</evidence>
<dbReference type="InterPro" id="IPR012341">
    <property type="entry name" value="6hp_glycosidase-like_sf"/>
</dbReference>
<keyword evidence="2" id="KW-1185">Reference proteome</keyword>
<dbReference type="PANTHER" id="PTHR34987">
    <property type="entry name" value="C, PUTATIVE (AFU_ORTHOLOGUE AFUA_3G02880)-RELATED"/>
    <property type="match status" value="1"/>
</dbReference>
<dbReference type="PANTHER" id="PTHR34987:SF6">
    <property type="entry name" value="ALPHA-L-RHAMNOSIDASE SIX-HAIRPIN GLYCOSIDASE DOMAIN-CONTAINING PROTEIN"/>
    <property type="match status" value="1"/>
</dbReference>
<dbReference type="EMBL" id="KZ613493">
    <property type="protein sequence ID" value="PMD18639.1"/>
    <property type="molecule type" value="Genomic_DNA"/>
</dbReference>
<dbReference type="OrthoDB" id="10036721at2759"/>
<reference evidence="1 2" key="1">
    <citation type="submission" date="2016-05" db="EMBL/GenBank/DDBJ databases">
        <title>A degradative enzymes factory behind the ericoid mycorrhizal symbiosis.</title>
        <authorList>
            <consortium name="DOE Joint Genome Institute"/>
            <person name="Martino E."/>
            <person name="Morin E."/>
            <person name="Grelet G."/>
            <person name="Kuo A."/>
            <person name="Kohler A."/>
            <person name="Daghino S."/>
            <person name="Barry K."/>
            <person name="Choi C."/>
            <person name="Cichocki N."/>
            <person name="Clum A."/>
            <person name="Copeland A."/>
            <person name="Hainaut M."/>
            <person name="Haridas S."/>
            <person name="Labutti K."/>
            <person name="Lindquist E."/>
            <person name="Lipzen A."/>
            <person name="Khouja H.-R."/>
            <person name="Murat C."/>
            <person name="Ohm R."/>
            <person name="Olson A."/>
            <person name="Spatafora J."/>
            <person name="Veneault-Fourrey C."/>
            <person name="Henrissat B."/>
            <person name="Grigoriev I."/>
            <person name="Martin F."/>
            <person name="Perotto S."/>
        </authorList>
    </citation>
    <scope>NUCLEOTIDE SEQUENCE [LARGE SCALE GENOMIC DNA]</scope>
    <source>
        <strain evidence="1 2">UAMH 7357</strain>
    </source>
</reference>
<dbReference type="Proteomes" id="UP000235672">
    <property type="component" value="Unassembled WGS sequence"/>
</dbReference>
<dbReference type="STRING" id="1745343.A0A2J6PX88"/>
<dbReference type="Gene3D" id="1.50.10.10">
    <property type="match status" value="1"/>
</dbReference>
<sequence length="928" mass="104881">MYMQRLAALYLSACAAQAFKYDGPEYKSLPLDTIFPGPWESNIRAPFNKSFVQPVKIFKLEGPVSGAGTVLQDANSQDSSFEISSGGLVVFEFAENIGGQACFKVDSFENDAFIVVAYSESPSFVGCRSDSSKVESLDLAMKLSIKHKGINCVEKQRSRGAFKYLTVYVPEEDCSCPTGPLRKELSAAKIESVDAEQKILGGKEKRKLSAVAISGVWINCTAFPSNPNGRAYTGYFDSSSSVLNRVWYAGAWTLQLSTVDPEEMEPSDEFQQNFDPNAPLQGAWDYNHTLKNGGVLNTGGAKLDRSSGIWPGDMTTAVAGVAVSTYDMLAVRNALDIIYGNQYHDDLLPFRGQPDRVYNLVNHFNDIYHLHTLVGTYEYVLYSGDLDWLGAKWGAYKRALEVSIRRVDETGLFHVSSVFDWIRPRQVDHNLGASAILHNILENSIQLANWIDDKQPIERWLRVQKRLREGLPSLYCEQDGLFSDDMGKRGCSGQDKVLPQDGNSWALLSNAIESKSVRYNISNNLRARWTKYGAPAVEFPNAILPLSSSYELLAHIVAGNHDAAVELMELMWGYMLDGPGMTNSTLIEGYRIDGDIQYPAYRSASLVSHAHGWSTGPITVLMQGILGIRLVSPLGKTWEIEPHLTKWLNYARGGFATKLGKFEVYIALMQSQRTGRKIETLKIAVPNGSTGWVRWGGKAVLWSADRLGRAAWYRYLEPENIEEENWQDWSAGAEEEYVRDETWVKPDIEERPVGDVDWEAMQKNTRFYRKRYDERELKLGYCIKAEEIEPANMGYQELLDFLVKENMSTETEKQDGSSLDSLLEKGDQQIVVGEERLRSWREERAAWAEWYVKEVHDNGVCGLCGRDCWHMYRIAMMPNLKDKEEAIMRLNERKQRQYREVFELRKACEERGEVESLGSKWKKPQGST</sequence>
<proteinExistence type="predicted"/>
<dbReference type="GO" id="GO:0016787">
    <property type="term" value="F:hydrolase activity"/>
    <property type="evidence" value="ECO:0007669"/>
    <property type="project" value="UniProtKB-KW"/>
</dbReference>
<accession>A0A2J6PX88</accession>
<organism evidence="1 2">
    <name type="scientific">Hyaloscypha hepaticicola</name>
    <dbReference type="NCBI Taxonomy" id="2082293"/>
    <lineage>
        <taxon>Eukaryota</taxon>
        <taxon>Fungi</taxon>
        <taxon>Dikarya</taxon>
        <taxon>Ascomycota</taxon>
        <taxon>Pezizomycotina</taxon>
        <taxon>Leotiomycetes</taxon>
        <taxon>Helotiales</taxon>
        <taxon>Hyaloscyphaceae</taxon>
        <taxon>Hyaloscypha</taxon>
    </lineage>
</organism>
<dbReference type="AlphaFoldDB" id="A0A2J6PX88"/>
<keyword evidence="1" id="KW-0378">Hydrolase</keyword>
<dbReference type="GO" id="GO:0005975">
    <property type="term" value="P:carbohydrate metabolic process"/>
    <property type="evidence" value="ECO:0007669"/>
    <property type="project" value="InterPro"/>
</dbReference>